<reference evidence="1 2" key="1">
    <citation type="submission" date="2020-07" db="EMBL/GenBank/DDBJ databases">
        <title>Thermogemmata thermophila gen. nov., sp. nov., a novel moderate thermophilic planctomycete from a Kamchatka hot spring.</title>
        <authorList>
            <person name="Elcheninov A.G."/>
            <person name="Podosokorskaya O.A."/>
            <person name="Kovaleva O.L."/>
            <person name="Novikov A."/>
            <person name="Bonch-Osmolovskaya E.A."/>
            <person name="Toshchakov S.V."/>
            <person name="Kublanov I.V."/>
        </authorList>
    </citation>
    <scope>NUCLEOTIDE SEQUENCE [LARGE SCALE GENOMIC DNA]</scope>
    <source>
        <strain evidence="1 2">2918</strain>
    </source>
</reference>
<sequence length="48" mass="5460">MVGSPKCGCWDRPLHFKHHNPRLRLLQSGSGVRRLPLQHVYRIIAGTA</sequence>
<organism evidence="1 2">
    <name type="scientific">Thermogemmata fonticola</name>
    <dbReference type="NCBI Taxonomy" id="2755323"/>
    <lineage>
        <taxon>Bacteria</taxon>
        <taxon>Pseudomonadati</taxon>
        <taxon>Planctomycetota</taxon>
        <taxon>Planctomycetia</taxon>
        <taxon>Gemmatales</taxon>
        <taxon>Gemmataceae</taxon>
        <taxon>Thermogemmata</taxon>
    </lineage>
</organism>
<name>A0A7V8VE50_9BACT</name>
<proteinExistence type="predicted"/>
<dbReference type="RefSeq" id="WP_194537808.1">
    <property type="nucleotide sequence ID" value="NZ_JACEFB010000005.1"/>
</dbReference>
<evidence type="ECO:0000313" key="1">
    <source>
        <dbReference type="EMBL" id="MBA2226379.1"/>
    </source>
</evidence>
<gene>
    <name evidence="1" type="ORF">H0921_09430</name>
</gene>
<comment type="caution">
    <text evidence="1">The sequence shown here is derived from an EMBL/GenBank/DDBJ whole genome shotgun (WGS) entry which is preliminary data.</text>
</comment>
<dbReference type="Proteomes" id="UP000542342">
    <property type="component" value="Unassembled WGS sequence"/>
</dbReference>
<dbReference type="EMBL" id="JACEFB010000005">
    <property type="protein sequence ID" value="MBA2226379.1"/>
    <property type="molecule type" value="Genomic_DNA"/>
</dbReference>
<accession>A0A7V8VE50</accession>
<dbReference type="AlphaFoldDB" id="A0A7V8VE50"/>
<evidence type="ECO:0000313" key="2">
    <source>
        <dbReference type="Proteomes" id="UP000542342"/>
    </source>
</evidence>
<keyword evidence="2" id="KW-1185">Reference proteome</keyword>
<protein>
    <submittedName>
        <fullName evidence="1">Uncharacterized protein</fullName>
    </submittedName>
</protein>